<dbReference type="AlphaFoldDB" id="A0A815WNW2"/>
<comment type="caution">
    <text evidence="2">The sequence shown here is derived from an EMBL/GenBank/DDBJ whole genome shotgun (WGS) entry which is preliminary data.</text>
</comment>
<evidence type="ECO:0000256" key="1">
    <source>
        <dbReference type="SAM" id="Coils"/>
    </source>
</evidence>
<organism evidence="2 3">
    <name type="scientific">Adineta ricciae</name>
    <name type="common">Rotifer</name>
    <dbReference type="NCBI Taxonomy" id="249248"/>
    <lineage>
        <taxon>Eukaryota</taxon>
        <taxon>Metazoa</taxon>
        <taxon>Spiralia</taxon>
        <taxon>Gnathifera</taxon>
        <taxon>Rotifera</taxon>
        <taxon>Eurotatoria</taxon>
        <taxon>Bdelloidea</taxon>
        <taxon>Adinetida</taxon>
        <taxon>Adinetidae</taxon>
        <taxon>Adineta</taxon>
    </lineage>
</organism>
<keyword evidence="1" id="KW-0175">Coiled coil</keyword>
<feature type="coiled-coil region" evidence="1">
    <location>
        <begin position="307"/>
        <end position="365"/>
    </location>
</feature>
<dbReference type="Proteomes" id="UP000663828">
    <property type="component" value="Unassembled WGS sequence"/>
</dbReference>
<reference evidence="2" key="1">
    <citation type="submission" date="2021-02" db="EMBL/GenBank/DDBJ databases">
        <authorList>
            <person name="Nowell W R."/>
        </authorList>
    </citation>
    <scope>NUCLEOTIDE SEQUENCE</scope>
</reference>
<accession>A0A815WNW2</accession>
<evidence type="ECO:0000313" key="2">
    <source>
        <dbReference type="EMBL" id="CAF1543221.1"/>
    </source>
</evidence>
<gene>
    <name evidence="2" type="ORF">XAT740_LOCUS42338</name>
</gene>
<sequence length="782" mass="93792">MPITNQFLHSPSSYLYYPTFLYALDDISNELTRNQCQQYWLCLYQYLHYSQANEHVLILEEKRLREALYQLDTALICQHTKTTFQVCRILQRGQQVLSDLYDKYDKTSETLKSIDHLIPKLANDVDAQKYSNMNPFLCQLTETVTNLQDEIGDLHHTRNQHKFTQFCSHPIFYLSDVGTELQEKLNREKLKFLSMQIQVYRLQENLHKTEIELTEIQHTLRHNVQTNYEREIQLTRVLQYQLQLTPTTYDLNLYQQNQDEIEREEKLFLRLNKEKNDFYHQLLDYAKQTKMNQNRQIELHLKNRTLIEILQTKRKEIEEENKTKQNLIETNLKLQKELKRKTPILSIQNRQNDHLKHRLHQLEQHRPRDLPIVSSNKSIEANLHEEIKSHSQLTTINHSLQHEIYILENTAKHYFPLVKEQREKIFYYEKLHDQSIIHLNTNRRRLLRYFQRLTQIDQQINQTKYYVDKLNNSLPNLVTLEYDLHFYIQRRKAKLDGITANTSNESQSSLKMKIHQLKRMFYSNRILSQEIQQKTALITNNASLISNQIICLDKQKSHLSEYLQSLHKKSLLIEHQMFNISKKLHHINHVNNLHNANYQQSTQEKYRIACFLLVKQRSILQITKQIQNNQVTLQKRHGAYQELLQKIQQIRNRVLMNKSMKIDQSCNLKQTLLHLQVQLFESKKRTADHQHRFHRQKLINSHEKSFLQETRVSDVLQKASSIIYRLICKTHYNIILHKRFDILVQKLLILHSMIDPALKISLNFYTETLLKTDKQLKSSIAE</sequence>
<name>A0A815WNW2_ADIRI</name>
<feature type="non-terminal residue" evidence="2">
    <location>
        <position position="1"/>
    </location>
</feature>
<evidence type="ECO:0000313" key="3">
    <source>
        <dbReference type="Proteomes" id="UP000663828"/>
    </source>
</evidence>
<keyword evidence="3" id="KW-1185">Reference proteome</keyword>
<proteinExistence type="predicted"/>
<protein>
    <submittedName>
        <fullName evidence="2">Uncharacterized protein</fullName>
    </submittedName>
</protein>
<dbReference type="EMBL" id="CAJNOR010005063">
    <property type="protein sequence ID" value="CAF1543221.1"/>
    <property type="molecule type" value="Genomic_DNA"/>
</dbReference>